<sequence length="186" mass="20116">MAAAWVRAIQPSDEVGTLSGDAAVDKSLLKTAAIGFLAPVVLLAPFQNARAGFLDWLFGRRPAAVSAPAHPEVTVSAASKRPKKKRAAALKAPPVPALTPQEQLARTIDPDKTPDWHLVDPTLRRGDVLFLKDRVVVFMGGEPGKPGAYMPVSQTRLFTARERRLFAAMARDRAGPPRPTRIARAR</sequence>
<protein>
    <submittedName>
        <fullName evidence="1">Uncharacterized protein</fullName>
    </submittedName>
</protein>
<reference evidence="1" key="1">
    <citation type="journal article" date="2014" name="Int. J. Syst. Evol. Microbiol.">
        <title>Complete genome sequence of Corynebacterium casei LMG S-19264T (=DSM 44701T), isolated from a smear-ripened cheese.</title>
        <authorList>
            <consortium name="US DOE Joint Genome Institute (JGI-PGF)"/>
            <person name="Walter F."/>
            <person name="Albersmeier A."/>
            <person name="Kalinowski J."/>
            <person name="Ruckert C."/>
        </authorList>
    </citation>
    <scope>NUCLEOTIDE SEQUENCE</scope>
    <source>
        <strain evidence="1">VKM B-2555</strain>
    </source>
</reference>
<keyword evidence="2" id="KW-1185">Reference proteome</keyword>
<organism evidence="1 2">
    <name type="scientific">Methylopila jiangsuensis</name>
    <dbReference type="NCBI Taxonomy" id="586230"/>
    <lineage>
        <taxon>Bacteria</taxon>
        <taxon>Pseudomonadati</taxon>
        <taxon>Pseudomonadota</taxon>
        <taxon>Alphaproteobacteria</taxon>
        <taxon>Hyphomicrobiales</taxon>
        <taxon>Methylopilaceae</taxon>
        <taxon>Methylopila</taxon>
    </lineage>
</organism>
<dbReference type="EMBL" id="BSFK01000016">
    <property type="protein sequence ID" value="GLK77409.1"/>
    <property type="molecule type" value="Genomic_DNA"/>
</dbReference>
<gene>
    <name evidence="1" type="ORF">GCM10008171_26630</name>
</gene>
<reference evidence="1" key="2">
    <citation type="submission" date="2023-01" db="EMBL/GenBank/DDBJ databases">
        <authorList>
            <person name="Sun Q."/>
            <person name="Evtushenko L."/>
        </authorList>
    </citation>
    <scope>NUCLEOTIDE SEQUENCE</scope>
    <source>
        <strain evidence="1">VKM B-2555</strain>
    </source>
</reference>
<accession>A0A9W6N3U2</accession>
<proteinExistence type="predicted"/>
<evidence type="ECO:0000313" key="1">
    <source>
        <dbReference type="EMBL" id="GLK77409.1"/>
    </source>
</evidence>
<evidence type="ECO:0000313" key="2">
    <source>
        <dbReference type="Proteomes" id="UP001143364"/>
    </source>
</evidence>
<name>A0A9W6N3U2_9HYPH</name>
<dbReference type="Proteomes" id="UP001143364">
    <property type="component" value="Unassembled WGS sequence"/>
</dbReference>
<dbReference type="AlphaFoldDB" id="A0A9W6N3U2"/>
<comment type="caution">
    <text evidence="1">The sequence shown here is derived from an EMBL/GenBank/DDBJ whole genome shotgun (WGS) entry which is preliminary data.</text>
</comment>